<dbReference type="GO" id="GO:0004534">
    <property type="term" value="F:5'-3' RNA exonuclease activity"/>
    <property type="evidence" value="ECO:0007669"/>
    <property type="project" value="UniProtKB-UniRule"/>
</dbReference>
<dbReference type="CDD" id="cd07714">
    <property type="entry name" value="RNaseJ_MBL-fold"/>
    <property type="match status" value="1"/>
</dbReference>
<dbReference type="InterPro" id="IPR055132">
    <property type="entry name" value="RNase_J_b_CASP"/>
</dbReference>
<feature type="binding site" evidence="12">
    <location>
        <position position="48"/>
    </location>
    <ligand>
        <name>Ca(2+)</name>
        <dbReference type="ChEBI" id="CHEBI:29108"/>
    </ligand>
</feature>
<evidence type="ECO:0000256" key="7">
    <source>
        <dbReference type="ARBA" id="ARBA00022839"/>
    </source>
</evidence>
<feature type="active site" description="Proton donor" evidence="10">
    <location>
        <position position="196"/>
    </location>
</feature>
<feature type="binding site" evidence="12">
    <location>
        <position position="141"/>
    </location>
    <ligand>
        <name>Zn(2+)</name>
        <dbReference type="ChEBI" id="CHEBI:29105"/>
        <label>1</label>
        <note>catalytic</note>
    </ligand>
</feature>
<dbReference type="Pfam" id="PF07521">
    <property type="entry name" value="RMMBL"/>
    <property type="match status" value="1"/>
</dbReference>
<feature type="binding site" evidence="12">
    <location>
        <position position="73"/>
    </location>
    <ligand>
        <name>Zn(2+)</name>
        <dbReference type="ChEBI" id="CHEBI:29105"/>
        <label>1</label>
        <note>catalytic</note>
    </ligand>
</feature>
<feature type="binding site" evidence="9 11">
    <location>
        <begin position="366"/>
        <end position="370"/>
    </location>
    <ligand>
        <name>substrate</name>
    </ligand>
</feature>
<dbReference type="GO" id="GO:0004521">
    <property type="term" value="F:RNA endonuclease activity"/>
    <property type="evidence" value="ECO:0007669"/>
    <property type="project" value="UniProtKB-UniRule"/>
</dbReference>
<evidence type="ECO:0000256" key="1">
    <source>
        <dbReference type="ARBA" id="ARBA00022490"/>
    </source>
</evidence>
<keyword evidence="1 9" id="KW-0963">Cytoplasm</keyword>
<sequence>MKNENQKLKIIPLGGAGSVTKNMFVYESEKDIVVVDCGMGFPDESMLGVDLVIPDISYLLERRKKVRGIVITHGHEDHMGALPYILPQLNVPVFGTRLTMGLIEVKLKEHQLLKKVRLQTVNMDQQLQLGDFHLSFFAVCHSIQDAMGIILKTPVGIIVHAADYKFDWTPVDGQTFEVEKLAILKKQGGIKVLLSDCLRIEKEGYTLSEKAIGEAFDRETEKASGRVMITTFSSNISRIQQAAEVAAKHHRYLVLVGRSVEQNVEVARKLGYLRFPAGILVKVDQIKGVAPQKLMLIVAGSQGQSGSAMVRIANRDHRFVRITEGDTVIFASDPIPGYSDGVYNLIDRLSDQGANVIYSEITDDVHVSGHASKQELALMLGLTKPEYLIPIGGLLRHQKHLALLAQEMGMPKDHAFILKEGDAVELGPNWAAKVAEKVSVSDVMVDGTGIGDVGEIVLRDRQVLAEEGIFVVIINLDKKTGKLVHPPDIISRGFVFMKESEDLIARSQKIVEQVIAEHSQKQAEKGFIRRKIIDGLERFLYGQTERRPMVLPVIIEL</sequence>
<comment type="caution">
    <text evidence="14">The sequence shown here is derived from an EMBL/GenBank/DDBJ whole genome shotgun (WGS) entry which is preliminary data.</text>
</comment>
<evidence type="ECO:0000256" key="4">
    <source>
        <dbReference type="ARBA" id="ARBA00022759"/>
    </source>
</evidence>
<keyword evidence="2 9" id="KW-0540">Nuclease</keyword>
<dbReference type="Gene3D" id="3.60.15.10">
    <property type="entry name" value="Ribonuclease Z/Hydroxyacylglutathione hydrolase-like"/>
    <property type="match status" value="1"/>
</dbReference>
<feature type="active site" description="Proton acceptor" evidence="10">
    <location>
        <position position="370"/>
    </location>
</feature>
<keyword evidence="6 12" id="KW-0862">Zinc</keyword>
<dbReference type="Proteomes" id="UP000229916">
    <property type="component" value="Unassembled WGS sequence"/>
</dbReference>
<protein>
    <recommendedName>
        <fullName evidence="9">Ribonuclease J</fullName>
        <shortName evidence="9">RNase J</shortName>
        <ecNumber evidence="9">3.1.-.-</ecNumber>
    </recommendedName>
</protein>
<comment type="similarity">
    <text evidence="9">Belongs to the metallo-beta-lactamase superfamily. RNA-metabolizing metallo-beta-lactamase-like family. Bacterial RNase J subfamily.</text>
</comment>
<dbReference type="GO" id="GO:0003723">
    <property type="term" value="F:RNA binding"/>
    <property type="evidence" value="ECO:0007669"/>
    <property type="project" value="UniProtKB-UniRule"/>
</dbReference>
<evidence type="ECO:0000256" key="10">
    <source>
        <dbReference type="PIRSR" id="PIRSR004803-1"/>
    </source>
</evidence>
<feature type="domain" description="Metallo-beta-lactamase" evidence="13">
    <location>
        <begin position="20"/>
        <end position="216"/>
    </location>
</feature>
<dbReference type="InterPro" id="IPR036866">
    <property type="entry name" value="RibonucZ/Hydroxyglut_hydro"/>
</dbReference>
<gene>
    <name evidence="9" type="primary">rnj</name>
    <name evidence="14" type="ORF">COS81_00210</name>
</gene>
<dbReference type="PANTHER" id="PTHR43694">
    <property type="entry name" value="RIBONUCLEASE J"/>
    <property type="match status" value="1"/>
</dbReference>
<feature type="binding site" evidence="12">
    <location>
        <position position="78"/>
    </location>
    <ligand>
        <name>Zn(2+)</name>
        <dbReference type="ChEBI" id="CHEBI:29105"/>
        <label>2</label>
        <note>catalytic</note>
    </ligand>
</feature>
<comment type="subcellular location">
    <subcellularLocation>
        <location evidence="9">Cytoplasm</location>
    </subcellularLocation>
</comment>
<evidence type="ECO:0000256" key="9">
    <source>
        <dbReference type="HAMAP-Rule" id="MF_01491"/>
    </source>
</evidence>
<keyword evidence="9" id="KW-0698">rRNA processing</keyword>
<keyword evidence="4 9" id="KW-0255">Endonuclease</keyword>
<evidence type="ECO:0000259" key="13">
    <source>
        <dbReference type="SMART" id="SM00849"/>
    </source>
</evidence>
<accession>A0A2M7APP1</accession>
<feature type="binding site" evidence="12">
    <location>
        <position position="50"/>
    </location>
    <ligand>
        <name>Ca(2+)</name>
        <dbReference type="ChEBI" id="CHEBI:29108"/>
    </ligand>
</feature>
<keyword evidence="5 9" id="KW-0378">Hydrolase</keyword>
<evidence type="ECO:0000313" key="14">
    <source>
        <dbReference type="EMBL" id="PIU69344.1"/>
    </source>
</evidence>
<keyword evidence="3 12" id="KW-0479">Metal-binding</keyword>
<dbReference type="GO" id="GO:0008270">
    <property type="term" value="F:zinc ion binding"/>
    <property type="evidence" value="ECO:0007669"/>
    <property type="project" value="InterPro"/>
</dbReference>
<comment type="subunit">
    <text evidence="9">Homodimer, may be a subunit of the RNA degradosome.</text>
</comment>
<dbReference type="SUPFAM" id="SSF56281">
    <property type="entry name" value="Metallo-hydrolase/oxidoreductase"/>
    <property type="match status" value="1"/>
</dbReference>
<dbReference type="Pfam" id="PF17770">
    <property type="entry name" value="RNase_J_C"/>
    <property type="match status" value="1"/>
</dbReference>
<dbReference type="InterPro" id="IPR011108">
    <property type="entry name" value="RMMBL"/>
</dbReference>
<evidence type="ECO:0000256" key="6">
    <source>
        <dbReference type="ARBA" id="ARBA00022833"/>
    </source>
</evidence>
<dbReference type="InterPro" id="IPR030854">
    <property type="entry name" value="RNase_J_bac"/>
</dbReference>
<dbReference type="Gene3D" id="3.40.50.10710">
    <property type="entry name" value="Metallo-hydrolase/oxidoreductase"/>
    <property type="match status" value="1"/>
</dbReference>
<evidence type="ECO:0000256" key="12">
    <source>
        <dbReference type="PIRSR" id="PIRSR004803-3"/>
    </source>
</evidence>
<organism evidence="14 15">
    <name type="scientific">candidate division WWE3 bacterium CG06_land_8_20_14_3_00_42_16</name>
    <dbReference type="NCBI Taxonomy" id="1975083"/>
    <lineage>
        <taxon>Bacteria</taxon>
        <taxon>Katanobacteria</taxon>
    </lineage>
</organism>
<reference evidence="15" key="1">
    <citation type="submission" date="2017-09" db="EMBL/GenBank/DDBJ databases">
        <title>Depth-based differentiation of microbial function through sediment-hosted aquifers and enrichment of novel symbionts in the deep terrestrial subsurface.</title>
        <authorList>
            <person name="Probst A.J."/>
            <person name="Ladd B."/>
            <person name="Jarett J.K."/>
            <person name="Geller-Mcgrath D.E."/>
            <person name="Sieber C.M.K."/>
            <person name="Emerson J.B."/>
            <person name="Anantharaman K."/>
            <person name="Thomas B.C."/>
            <person name="Malmstrom R."/>
            <person name="Stieglmeier M."/>
            <person name="Klingl A."/>
            <person name="Woyke T."/>
            <person name="Ryan C.M."/>
            <person name="Banfield J.F."/>
        </authorList>
    </citation>
    <scope>NUCLEOTIDE SEQUENCE [LARGE SCALE GENOMIC DNA]</scope>
</reference>
<dbReference type="Pfam" id="PF00753">
    <property type="entry name" value="Lactamase_B"/>
    <property type="match status" value="1"/>
</dbReference>
<dbReference type="EC" id="3.1.-.-" evidence="9"/>
<dbReference type="InterPro" id="IPR042173">
    <property type="entry name" value="RNase_J_2"/>
</dbReference>
<evidence type="ECO:0000256" key="8">
    <source>
        <dbReference type="ARBA" id="ARBA00022884"/>
    </source>
</evidence>
<dbReference type="Gene3D" id="3.10.20.580">
    <property type="match status" value="1"/>
</dbReference>
<dbReference type="SMART" id="SM00849">
    <property type="entry name" value="Lactamase_B"/>
    <property type="match status" value="1"/>
</dbReference>
<dbReference type="NCBIfam" id="TIGR00649">
    <property type="entry name" value="MG423"/>
    <property type="match status" value="1"/>
</dbReference>
<keyword evidence="8 9" id="KW-0694">RNA-binding</keyword>
<comment type="function">
    <text evidence="9">An RNase that has 5'-3' exonuclease and possibly endonuclease activity. Involved in maturation of rRNA and in some organisms also mRNA maturation and/or decay.</text>
</comment>
<dbReference type="InterPro" id="IPR041636">
    <property type="entry name" value="RNase_J_C"/>
</dbReference>
<dbReference type="Pfam" id="PF22505">
    <property type="entry name" value="RNase_J_b_CASP"/>
    <property type="match status" value="1"/>
</dbReference>
<keyword evidence="12" id="KW-0106">Calcium</keyword>
<dbReference type="GO" id="GO:0005737">
    <property type="term" value="C:cytoplasm"/>
    <property type="evidence" value="ECO:0007669"/>
    <property type="project" value="UniProtKB-SubCell"/>
</dbReference>
<dbReference type="InterPro" id="IPR004613">
    <property type="entry name" value="RNase_J"/>
</dbReference>
<evidence type="ECO:0000256" key="5">
    <source>
        <dbReference type="ARBA" id="ARBA00022801"/>
    </source>
</evidence>
<feature type="binding site" evidence="11">
    <location>
        <begin position="233"/>
        <end position="235"/>
    </location>
    <ligand>
        <name>substrate</name>
    </ligand>
</feature>
<name>A0A2M7APP1_UNCKA</name>
<dbReference type="GO" id="GO:0006364">
    <property type="term" value="P:rRNA processing"/>
    <property type="evidence" value="ECO:0007669"/>
    <property type="project" value="UniProtKB-UniRule"/>
</dbReference>
<evidence type="ECO:0000256" key="3">
    <source>
        <dbReference type="ARBA" id="ARBA00022723"/>
    </source>
</evidence>
<dbReference type="EMBL" id="PEWD01000004">
    <property type="protein sequence ID" value="PIU69344.1"/>
    <property type="molecule type" value="Genomic_DNA"/>
</dbReference>
<dbReference type="HAMAP" id="MF_01491">
    <property type="entry name" value="RNase_J_bact"/>
    <property type="match status" value="1"/>
</dbReference>
<evidence type="ECO:0000256" key="11">
    <source>
        <dbReference type="PIRSR" id="PIRSR004803-2"/>
    </source>
</evidence>
<keyword evidence="7 9" id="KW-0269">Exonuclease</keyword>
<comment type="cofactor">
    <cofactor evidence="12">
        <name>Zn(2+)</name>
        <dbReference type="ChEBI" id="CHEBI:29105"/>
    </cofactor>
    <text evidence="12">Binds 2 Zn(2+) ions per subunit. It is not clear if Zn(2+) or Mg(2+) is physiologically important.</text>
</comment>
<feature type="binding site" evidence="12">
    <location>
        <position position="75"/>
    </location>
    <ligand>
        <name>Zn(2+)</name>
        <dbReference type="ChEBI" id="CHEBI:29105"/>
        <label>1</label>
        <note>catalytic</note>
    </ligand>
</feature>
<evidence type="ECO:0000313" key="15">
    <source>
        <dbReference type="Proteomes" id="UP000229916"/>
    </source>
</evidence>
<feature type="binding site" evidence="12">
    <location>
        <position position="77"/>
    </location>
    <ligand>
        <name>Zn(2+)</name>
        <dbReference type="ChEBI" id="CHEBI:29105"/>
        <label>1</label>
        <note>catalytic</note>
    </ligand>
</feature>
<feature type="binding site" evidence="12">
    <location>
        <position position="446"/>
    </location>
    <ligand>
        <name>Ca(2+)</name>
        <dbReference type="ChEBI" id="CHEBI:29108"/>
    </ligand>
</feature>
<proteinExistence type="inferred from homology"/>
<dbReference type="PIRSF" id="PIRSF004803">
    <property type="entry name" value="RnjA"/>
    <property type="match status" value="1"/>
</dbReference>
<dbReference type="PANTHER" id="PTHR43694:SF1">
    <property type="entry name" value="RIBONUCLEASE J"/>
    <property type="match status" value="1"/>
</dbReference>
<dbReference type="AlphaFoldDB" id="A0A2M7APP1"/>
<dbReference type="InterPro" id="IPR001279">
    <property type="entry name" value="Metallo-B-lactamas"/>
</dbReference>
<comment type="cofactor">
    <cofactor evidence="12">
        <name>Ca(2+)</name>
        <dbReference type="ChEBI" id="CHEBI:29108"/>
    </cofactor>
    <text evidence="12">Binds 1 Ca(2+) cation per subunit. Seen in 1 crystal structure, it is not clear if it is physiologically important.</text>
</comment>
<evidence type="ECO:0000256" key="2">
    <source>
        <dbReference type="ARBA" id="ARBA00022722"/>
    </source>
</evidence>
<feature type="binding site" evidence="12">
    <location>
        <position position="163"/>
    </location>
    <ligand>
        <name>Zn(2+)</name>
        <dbReference type="ChEBI" id="CHEBI:29105"/>
        <label>1</label>
        <note>catalytic</note>
    </ligand>
</feature>